<organism evidence="5 6">
    <name type="scientific">Paspalum notatum var. saurae</name>
    <dbReference type="NCBI Taxonomy" id="547442"/>
    <lineage>
        <taxon>Eukaryota</taxon>
        <taxon>Viridiplantae</taxon>
        <taxon>Streptophyta</taxon>
        <taxon>Embryophyta</taxon>
        <taxon>Tracheophyta</taxon>
        <taxon>Spermatophyta</taxon>
        <taxon>Magnoliopsida</taxon>
        <taxon>Liliopsida</taxon>
        <taxon>Poales</taxon>
        <taxon>Poaceae</taxon>
        <taxon>PACMAD clade</taxon>
        <taxon>Panicoideae</taxon>
        <taxon>Andropogonodae</taxon>
        <taxon>Paspaleae</taxon>
        <taxon>Paspalinae</taxon>
        <taxon>Paspalum</taxon>
    </lineage>
</organism>
<dbReference type="GO" id="GO:0006355">
    <property type="term" value="P:regulation of DNA-templated transcription"/>
    <property type="evidence" value="ECO:0007669"/>
    <property type="project" value="UniProtKB-UniRule"/>
</dbReference>
<feature type="compositionally biased region" description="Basic and acidic residues" evidence="2">
    <location>
        <begin position="24"/>
        <end position="40"/>
    </location>
</feature>
<keyword evidence="1" id="KW-0863">Zinc-finger</keyword>
<dbReference type="InterPro" id="IPR018289">
    <property type="entry name" value="MULE_transposase_dom"/>
</dbReference>
<dbReference type="Proteomes" id="UP001341281">
    <property type="component" value="Chromosome 08"/>
</dbReference>
<gene>
    <name evidence="5" type="ORF">U9M48_037540</name>
</gene>
<keyword evidence="6" id="KW-1185">Reference proteome</keyword>
<dbReference type="AlphaFoldDB" id="A0AAQ3UF41"/>
<feature type="compositionally biased region" description="Acidic residues" evidence="2">
    <location>
        <begin position="651"/>
        <end position="663"/>
    </location>
</feature>
<comment type="subcellular location">
    <subcellularLocation>
        <location evidence="1">Nucleus</location>
    </subcellularLocation>
</comment>
<sequence length="673" mass="76131">MEDNPLPMDDPRRETRTAAFSRRGSTEGERRDFEAAEGSRVEPGTIYCSVGDNEKDGQTARSCSPNRVLKRQLFGDGLNKRTNDRASATDARPRQDLAQASKAGPYIPAANRTGYSGSTTISNCGQFKDSRVPCLEEGTSSGMVNTPASARHPVHEVNWGAQLTPPATMTEAEVETPDVERTYTHDPSIDSSLVPKEGMFFRTEEEACTFYNHYAYLAGFGVAKKNKTTYTRIIRCSNNGVGKFYKKDPEDRKRNKTSKKTACTAKLKLRKFLGKNKKVEGVEIEQAHLDHNHVLLPSGRAASNMRSHKEKDEMLLELVDDLQECNVPPQSVKNVMREIHGGIQNVPITDRDMENRRAKNLREDHKNDIEKLLDFFKICQSQNPQFKWNVKLDAEGKVHSLFWSHASMQGEYADFGDAMTFDTTHKTNIYDKPLAMFVGENNHLNNTLFACALVGDETVETFRWVFRSFKQCMGKNKTHCILTDQDQAMAVAVGVEFPRAIHRICRWHVVNKESSKLKELYRVHKSEFFKEKFRSVLNHPLTPAEFEAAWDEVMTECKLHGDPTLESLYQQREKFIPAYFKSDYCGRMTSTQHSESTNFAMKNGYVGKHTWKDAGGSQEGCGGNRQPSMEMGTERTVTRRRNKETNFYAEVDSEPDGTADADSDGGVCMMEED</sequence>
<protein>
    <recommendedName>
        <fullName evidence="1">Protein FAR1-RELATED SEQUENCE</fullName>
    </recommendedName>
</protein>
<dbReference type="Pfam" id="PF03101">
    <property type="entry name" value="FAR1"/>
    <property type="match status" value="1"/>
</dbReference>
<dbReference type="Pfam" id="PF10551">
    <property type="entry name" value="MULE"/>
    <property type="match status" value="1"/>
</dbReference>
<feature type="domain" description="MULE transposase" evidence="4">
    <location>
        <begin position="419"/>
        <end position="512"/>
    </location>
</feature>
<dbReference type="PANTHER" id="PTHR31669">
    <property type="entry name" value="PROTEIN FAR1-RELATED SEQUENCE 10-RELATED"/>
    <property type="match status" value="1"/>
</dbReference>
<proteinExistence type="inferred from homology"/>
<feature type="domain" description="FAR1" evidence="3">
    <location>
        <begin position="209"/>
        <end position="296"/>
    </location>
</feature>
<dbReference type="PANTHER" id="PTHR31669:SF217">
    <property type="entry name" value="PROTEIN FAR1-RELATED SEQUENCE"/>
    <property type="match status" value="1"/>
</dbReference>
<keyword evidence="1" id="KW-0479">Metal-binding</keyword>
<comment type="function">
    <text evidence="1">Putative transcription activator involved in regulating light control of development.</text>
</comment>
<dbReference type="InterPro" id="IPR004330">
    <property type="entry name" value="FAR1_DNA_bnd_dom"/>
</dbReference>
<keyword evidence="1" id="KW-0539">Nucleus</keyword>
<keyword evidence="1" id="KW-0862">Zinc</keyword>
<evidence type="ECO:0000313" key="5">
    <source>
        <dbReference type="EMBL" id="WVZ91353.1"/>
    </source>
</evidence>
<evidence type="ECO:0000256" key="1">
    <source>
        <dbReference type="RuleBase" id="RU367018"/>
    </source>
</evidence>
<dbReference type="InterPro" id="IPR031052">
    <property type="entry name" value="FHY3/FAR1"/>
</dbReference>
<evidence type="ECO:0000259" key="3">
    <source>
        <dbReference type="Pfam" id="PF03101"/>
    </source>
</evidence>
<dbReference type="GO" id="GO:0005634">
    <property type="term" value="C:nucleus"/>
    <property type="evidence" value="ECO:0007669"/>
    <property type="project" value="UniProtKB-SubCell"/>
</dbReference>
<feature type="region of interest" description="Disordered" evidence="2">
    <location>
        <begin position="1"/>
        <end position="119"/>
    </location>
</feature>
<evidence type="ECO:0000256" key="2">
    <source>
        <dbReference type="SAM" id="MobiDB-lite"/>
    </source>
</evidence>
<reference evidence="5 6" key="1">
    <citation type="submission" date="2024-02" db="EMBL/GenBank/DDBJ databases">
        <title>High-quality chromosome-scale genome assembly of Pensacola bahiagrass (Paspalum notatum Flugge var. saurae).</title>
        <authorList>
            <person name="Vega J.M."/>
            <person name="Podio M."/>
            <person name="Orjuela J."/>
            <person name="Siena L.A."/>
            <person name="Pessino S.C."/>
            <person name="Combes M.C."/>
            <person name="Mariac C."/>
            <person name="Albertini E."/>
            <person name="Pupilli F."/>
            <person name="Ortiz J.P.A."/>
            <person name="Leblanc O."/>
        </authorList>
    </citation>
    <scope>NUCLEOTIDE SEQUENCE [LARGE SCALE GENOMIC DNA]</scope>
    <source>
        <strain evidence="5">R1</strain>
        <tissue evidence="5">Leaf</tissue>
    </source>
</reference>
<dbReference type="EMBL" id="CP144752">
    <property type="protein sequence ID" value="WVZ91353.1"/>
    <property type="molecule type" value="Genomic_DNA"/>
</dbReference>
<evidence type="ECO:0000313" key="6">
    <source>
        <dbReference type="Proteomes" id="UP001341281"/>
    </source>
</evidence>
<accession>A0AAQ3UF41</accession>
<feature type="region of interest" description="Disordered" evidence="2">
    <location>
        <begin position="616"/>
        <end position="673"/>
    </location>
</feature>
<evidence type="ECO:0000259" key="4">
    <source>
        <dbReference type="Pfam" id="PF10551"/>
    </source>
</evidence>
<name>A0AAQ3UF41_PASNO</name>
<comment type="similarity">
    <text evidence="1">Belongs to the FHY3/FAR1 family.</text>
</comment>
<dbReference type="GO" id="GO:0008270">
    <property type="term" value="F:zinc ion binding"/>
    <property type="evidence" value="ECO:0007669"/>
    <property type="project" value="UniProtKB-UniRule"/>
</dbReference>